<dbReference type="Pfam" id="PF01610">
    <property type="entry name" value="DDE_Tnp_ISL3"/>
    <property type="match status" value="1"/>
</dbReference>
<evidence type="ECO:0000259" key="1">
    <source>
        <dbReference type="Pfam" id="PF01610"/>
    </source>
</evidence>
<gene>
    <name evidence="2" type="ORF">Q3M24_16525</name>
</gene>
<accession>A0AAU8LQV4</accession>
<sequence length="50" mass="5981">MRRKIQPALPDEKKGILKGMRWILLRNREELSTEEESRLTEVLALHPELR</sequence>
<dbReference type="InterPro" id="IPR002560">
    <property type="entry name" value="Transposase_DDE"/>
</dbReference>
<reference evidence="2" key="1">
    <citation type="journal article" date="2024" name="Syst. Appl. Microbiol.">
        <title>First single-strain enrichments of Electrothrix cable bacteria, description of E. aestuarii sp. nov. and E. rattekaaiensis sp. nov., and proposal of a cable bacteria taxonomy following the rules of the SeqCode.</title>
        <authorList>
            <person name="Plum-Jensen L.E."/>
            <person name="Schramm A."/>
            <person name="Marshall I.P.G."/>
        </authorList>
    </citation>
    <scope>NUCLEOTIDE SEQUENCE</scope>
    <source>
        <strain evidence="2">Rat1</strain>
    </source>
</reference>
<dbReference type="EMBL" id="CP159373">
    <property type="protein sequence ID" value="XCN71896.1"/>
    <property type="molecule type" value="Genomic_DNA"/>
</dbReference>
<evidence type="ECO:0000313" key="2">
    <source>
        <dbReference type="EMBL" id="XCN71896.1"/>
    </source>
</evidence>
<feature type="domain" description="Transposase IS204/IS1001/IS1096/IS1165 DDE" evidence="1">
    <location>
        <begin position="2"/>
        <end position="49"/>
    </location>
</feature>
<reference evidence="2" key="2">
    <citation type="submission" date="2024-06" db="EMBL/GenBank/DDBJ databases">
        <authorList>
            <person name="Plum-Jensen L.E."/>
            <person name="Schramm A."/>
            <person name="Marshall I.P.G."/>
        </authorList>
    </citation>
    <scope>NUCLEOTIDE SEQUENCE</scope>
    <source>
        <strain evidence="2">Rat1</strain>
    </source>
</reference>
<proteinExistence type="predicted"/>
<name>A0AAU8LQV4_9BACT</name>
<organism evidence="2">
    <name type="scientific">Candidatus Electrothrix aestuarii</name>
    <dbReference type="NCBI Taxonomy" id="3062594"/>
    <lineage>
        <taxon>Bacteria</taxon>
        <taxon>Pseudomonadati</taxon>
        <taxon>Thermodesulfobacteriota</taxon>
        <taxon>Desulfobulbia</taxon>
        <taxon>Desulfobulbales</taxon>
        <taxon>Desulfobulbaceae</taxon>
        <taxon>Candidatus Electrothrix</taxon>
    </lineage>
</organism>
<dbReference type="AlphaFoldDB" id="A0AAU8LQV4"/>
<dbReference type="KEGG" id="eaj:Q3M24_16525"/>
<protein>
    <submittedName>
        <fullName evidence="2">Transposase</fullName>
    </submittedName>
</protein>